<keyword evidence="1 4" id="KW-0808">Transferase</keyword>
<evidence type="ECO:0000313" key="4">
    <source>
        <dbReference type="EMBL" id="MST95792.1"/>
    </source>
</evidence>
<dbReference type="InterPro" id="IPR000182">
    <property type="entry name" value="GNAT_dom"/>
</dbReference>
<dbReference type="SUPFAM" id="SSF55729">
    <property type="entry name" value="Acyl-CoA N-acyltransferases (Nat)"/>
    <property type="match status" value="1"/>
</dbReference>
<accession>A0A844FYI5</accession>
<evidence type="ECO:0000256" key="1">
    <source>
        <dbReference type="ARBA" id="ARBA00022679"/>
    </source>
</evidence>
<dbReference type="GO" id="GO:0016747">
    <property type="term" value="F:acyltransferase activity, transferring groups other than amino-acyl groups"/>
    <property type="evidence" value="ECO:0007669"/>
    <property type="project" value="InterPro"/>
</dbReference>
<dbReference type="EMBL" id="VUNS01000001">
    <property type="protein sequence ID" value="MST95792.1"/>
    <property type="molecule type" value="Genomic_DNA"/>
</dbReference>
<protein>
    <submittedName>
        <fullName evidence="4">N-acetyltransferase family protein</fullName>
    </submittedName>
</protein>
<proteinExistence type="predicted"/>
<sequence length="199" mass="22187">MKLRIATPNDAAAALSIYSQYIHTPVTFEYELPPQEEFARRIGDTLKRYPYLACADSGRLCGYAYAHRFGERAAYQWSAELSIYLDAGATARGIGRTLYSALIELLRRQGIRTVCGCVTTPNPRSEKLHAKLGFRKVGTFRRSGYKNGGWHDVTWFEREIISGEDPPREITPFPQLDPQTVAGILDAARFSDTPGAVAP</sequence>
<keyword evidence="2" id="KW-0012">Acyltransferase</keyword>
<evidence type="ECO:0000256" key="2">
    <source>
        <dbReference type="ARBA" id="ARBA00023315"/>
    </source>
</evidence>
<dbReference type="RefSeq" id="WP_106053325.1">
    <property type="nucleotide sequence ID" value="NZ_VUNS01000001.1"/>
</dbReference>
<dbReference type="Gene3D" id="3.40.630.30">
    <property type="match status" value="1"/>
</dbReference>
<dbReference type="InterPro" id="IPR016181">
    <property type="entry name" value="Acyl_CoA_acyltransferase"/>
</dbReference>
<name>A0A844FYI5_9BACT</name>
<dbReference type="InterPro" id="IPR050832">
    <property type="entry name" value="Bact_Acetyltransf"/>
</dbReference>
<feature type="domain" description="N-acetyltransferase" evidence="3">
    <location>
        <begin position="1"/>
        <end position="161"/>
    </location>
</feature>
<evidence type="ECO:0000313" key="5">
    <source>
        <dbReference type="Proteomes" id="UP000435649"/>
    </source>
</evidence>
<dbReference type="Pfam" id="PF13420">
    <property type="entry name" value="Acetyltransf_4"/>
    <property type="match status" value="1"/>
</dbReference>
<dbReference type="PROSITE" id="PS51186">
    <property type="entry name" value="GNAT"/>
    <property type="match status" value="1"/>
</dbReference>
<gene>
    <name evidence="4" type="ORF">FYJ85_01875</name>
</gene>
<dbReference type="Proteomes" id="UP000435649">
    <property type="component" value="Unassembled WGS sequence"/>
</dbReference>
<comment type="caution">
    <text evidence="4">The sequence shown here is derived from an EMBL/GenBank/DDBJ whole genome shotgun (WGS) entry which is preliminary data.</text>
</comment>
<evidence type="ECO:0000259" key="3">
    <source>
        <dbReference type="PROSITE" id="PS51186"/>
    </source>
</evidence>
<dbReference type="AlphaFoldDB" id="A0A844FYI5"/>
<dbReference type="PANTHER" id="PTHR43877">
    <property type="entry name" value="AMINOALKYLPHOSPHONATE N-ACETYLTRANSFERASE-RELATED-RELATED"/>
    <property type="match status" value="1"/>
</dbReference>
<organism evidence="4 5">
    <name type="scientific">Victivallis lenta</name>
    <dbReference type="NCBI Taxonomy" id="2606640"/>
    <lineage>
        <taxon>Bacteria</taxon>
        <taxon>Pseudomonadati</taxon>
        <taxon>Lentisphaerota</taxon>
        <taxon>Lentisphaeria</taxon>
        <taxon>Victivallales</taxon>
        <taxon>Victivallaceae</taxon>
        <taxon>Victivallis</taxon>
    </lineage>
</organism>
<keyword evidence="5" id="KW-1185">Reference proteome</keyword>
<reference evidence="4 5" key="1">
    <citation type="submission" date="2019-08" db="EMBL/GenBank/DDBJ databases">
        <title>In-depth cultivation of the pig gut microbiome towards novel bacterial diversity and tailored functional studies.</title>
        <authorList>
            <person name="Wylensek D."/>
            <person name="Hitch T.C.A."/>
            <person name="Clavel T."/>
        </authorList>
    </citation>
    <scope>NUCLEOTIDE SEQUENCE [LARGE SCALE GENOMIC DNA]</scope>
    <source>
        <strain evidence="4 5">BBE-744-WT-12</strain>
    </source>
</reference>